<feature type="region of interest" description="Disordered" evidence="1">
    <location>
        <begin position="789"/>
        <end position="847"/>
    </location>
</feature>
<dbReference type="Pfam" id="PF00620">
    <property type="entry name" value="RhoGAP"/>
    <property type="match status" value="1"/>
</dbReference>
<dbReference type="GO" id="GO:0005096">
    <property type="term" value="F:GTPase activator activity"/>
    <property type="evidence" value="ECO:0007669"/>
    <property type="project" value="TreeGrafter"/>
</dbReference>
<evidence type="ECO:0000259" key="2">
    <source>
        <dbReference type="PROSITE" id="PS50238"/>
    </source>
</evidence>
<organism evidence="3">
    <name type="scientific">Tetraodon nigroviridis</name>
    <name type="common">Spotted green pufferfish</name>
    <name type="synonym">Chelonodon nigroviridis</name>
    <dbReference type="NCBI Taxonomy" id="99883"/>
    <lineage>
        <taxon>Eukaryota</taxon>
        <taxon>Metazoa</taxon>
        <taxon>Chordata</taxon>
        <taxon>Craniata</taxon>
        <taxon>Vertebrata</taxon>
        <taxon>Euteleostomi</taxon>
        <taxon>Actinopterygii</taxon>
        <taxon>Neopterygii</taxon>
        <taxon>Teleostei</taxon>
        <taxon>Neoteleostei</taxon>
        <taxon>Acanthomorphata</taxon>
        <taxon>Eupercaria</taxon>
        <taxon>Tetraodontiformes</taxon>
        <taxon>Tetradontoidea</taxon>
        <taxon>Tetraodontidae</taxon>
        <taxon>Tetraodon</taxon>
    </lineage>
</organism>
<dbReference type="OrthoDB" id="410651at2759"/>
<dbReference type="AlphaFoldDB" id="Q4RLQ4"/>
<feature type="region of interest" description="Disordered" evidence="1">
    <location>
        <begin position="276"/>
        <end position="307"/>
    </location>
</feature>
<sequence length="847" mass="91835">FVSLPFTLYDTFRFSCSFLVKACMCLMAHVNTEGLFRKSGSVVRLKALKVSDGLGLSLQPLELLLFLTTATPCINVQAKVDAGEDCLSSALPCDVAGLVKQFFRELPEPVLPTELQEAFIKAQQLPTQEERTAATMLLSCVLPERNVTTLHHFFHFLHHVSKRSVENKMDSSNLAVILAPNLLHFGDGTEKMNANTEKRIKLQTTVVHCFIENASRFGVLPRFLQDKVPAMLGCESGALSPNQDELEEEGLSSGMKRRNRRSFGDVVSGALNKMKTNRTPTNAPGADALVFSSGTPVGGTPSSKRKLPLESAHSFGFSNKKRRSVKKNLGVELLPNTLFSGTLTPSSAPQEFWNPLRVSHRQLGDREGNQQPLRGGRAGVLAAITPSAGQAHSHPLLTSLPRERCYASDLDSLELICCAFSELSLERRAAFLPKSPKKKRLSNLCACVSAWGRAAKMPRAPPVFLVPKRRDSVQHFSRGTSTLKAADPCSSAGVNTAEPSERVPRPAPEDKGPSADAGTPGFLAQHRCLSSDLNITFDQAELVALTPLHIDSVVFEPGAYSGPPGETENGSFCAVPARNLSMEGENDEEAEQVTCSRLIQTLFQLGVSSSLQSTPYKPGGEEDRGPGDVSQRGAAAGAEPPKNDGHPEVAAGVPSQQSQAASVPERERRRVADHIHHFNKLTLHSPKASGLAQVRSPLKFQRTPVRQAVRRINSLSREGRRCPQPPRQVVKALSLESGLLPLPQLPLIHSVEPEEVASEAFAIKRPPPVPPRRPSTRSQKLKAGALGDVTNKIQPKSRADDSVCSPAAAAQKPAMQLVEKDMSHYRGSPRNPLNQGRLLSATRPVDL</sequence>
<dbReference type="EMBL" id="CAAE01015019">
    <property type="protein sequence ID" value="CAG10678.1"/>
    <property type="molecule type" value="Genomic_DNA"/>
</dbReference>
<feature type="region of interest" description="Disordered" evidence="1">
    <location>
        <begin position="481"/>
        <end position="519"/>
    </location>
</feature>
<dbReference type="PANTHER" id="PTHR15670:SF4">
    <property type="entry name" value="RHO GTPASE-ACTIVATING PROTEIN 11A"/>
    <property type="match status" value="1"/>
</dbReference>
<dbReference type="Gene3D" id="1.10.555.10">
    <property type="entry name" value="Rho GTPase activation protein"/>
    <property type="match status" value="1"/>
</dbReference>
<dbReference type="InterPro" id="IPR000198">
    <property type="entry name" value="RhoGAP_dom"/>
</dbReference>
<reference evidence="3" key="1">
    <citation type="journal article" date="2004" name="Nature">
        <title>Genome duplication in the teleost fish Tetraodon nigroviridis reveals the early vertebrate proto-karyotype.</title>
        <authorList>
            <person name="Jaillon O."/>
            <person name="Aury J.-M."/>
            <person name="Brunet F."/>
            <person name="Petit J.-L."/>
            <person name="Stange-Thomann N."/>
            <person name="Mauceli E."/>
            <person name="Bouneau L."/>
            <person name="Fischer C."/>
            <person name="Ozouf-Costaz C."/>
            <person name="Bernot A."/>
            <person name="Nicaud S."/>
            <person name="Jaffe D."/>
            <person name="Fisher S."/>
            <person name="Lutfalla G."/>
            <person name="Dossat C."/>
            <person name="Segurens B."/>
            <person name="Dasilva C."/>
            <person name="Salanoubat M."/>
            <person name="Levy M."/>
            <person name="Boudet N."/>
            <person name="Castellano S."/>
            <person name="Anthouard V."/>
            <person name="Jubin C."/>
            <person name="Castelli V."/>
            <person name="Katinka M."/>
            <person name="Vacherie B."/>
            <person name="Biemont C."/>
            <person name="Skalli Z."/>
            <person name="Cattolico L."/>
            <person name="Poulain J."/>
            <person name="De Berardinis V."/>
            <person name="Cruaud C."/>
            <person name="Duprat S."/>
            <person name="Brottier P."/>
            <person name="Coutanceau J.-P."/>
            <person name="Gouzy J."/>
            <person name="Parra G."/>
            <person name="Lardier G."/>
            <person name="Chapple C."/>
            <person name="McKernan K.J."/>
            <person name="McEwan P."/>
            <person name="Bosak S."/>
            <person name="Kellis M."/>
            <person name="Volff J.-N."/>
            <person name="Guigo R."/>
            <person name="Zody M.C."/>
            <person name="Mesirov J."/>
            <person name="Lindblad-Toh K."/>
            <person name="Birren B."/>
            <person name="Nusbaum C."/>
            <person name="Kahn D."/>
            <person name="Robinson-Rechavi M."/>
            <person name="Laudet V."/>
            <person name="Schachter V."/>
            <person name="Quetier F."/>
            <person name="Saurin W."/>
            <person name="Scarpelli C."/>
            <person name="Wincker P."/>
            <person name="Lander E.S."/>
            <person name="Weissenbach J."/>
            <person name="Roest Crollius H."/>
        </authorList>
    </citation>
    <scope>NUCLEOTIDE SEQUENCE [LARGE SCALE GENOMIC DNA]</scope>
</reference>
<feature type="compositionally biased region" description="Low complexity" evidence="1">
    <location>
        <begin position="292"/>
        <end position="302"/>
    </location>
</feature>
<dbReference type="GO" id="GO:0007165">
    <property type="term" value="P:signal transduction"/>
    <property type="evidence" value="ECO:0007669"/>
    <property type="project" value="InterPro"/>
</dbReference>
<reference evidence="3" key="2">
    <citation type="submission" date="2004-02" db="EMBL/GenBank/DDBJ databases">
        <authorList>
            <consortium name="Genoscope"/>
            <consortium name="Whitehead Institute Centre for Genome Research"/>
        </authorList>
    </citation>
    <scope>NUCLEOTIDE SEQUENCE</scope>
</reference>
<accession>Q4RLQ4</accession>
<comment type="caution">
    <text evidence="3">The sequence shown here is derived from an EMBL/GenBank/DDBJ whole genome shotgun (WGS) entry which is preliminary data.</text>
</comment>
<protein>
    <submittedName>
        <fullName evidence="3">(spotted green pufferfish) hypothetical protein</fullName>
    </submittedName>
</protein>
<feature type="region of interest" description="Disordered" evidence="1">
    <location>
        <begin position="610"/>
        <end position="668"/>
    </location>
</feature>
<gene>
    <name evidence="3" type="ORF">GSTENG00032386001</name>
</gene>
<feature type="compositionally biased region" description="Basic and acidic residues" evidence="1">
    <location>
        <begin position="499"/>
        <end position="513"/>
    </location>
</feature>
<evidence type="ECO:0000313" key="3">
    <source>
        <dbReference type="EMBL" id="CAG10678.1"/>
    </source>
</evidence>
<feature type="domain" description="Rho-GAP" evidence="2">
    <location>
        <begin position="2"/>
        <end position="218"/>
    </location>
</feature>
<dbReference type="SMART" id="SM00324">
    <property type="entry name" value="RhoGAP"/>
    <property type="match status" value="1"/>
</dbReference>
<dbReference type="SUPFAM" id="SSF48350">
    <property type="entry name" value="GTPase activation domain, GAP"/>
    <property type="match status" value="1"/>
</dbReference>
<name>Q4RLQ4_TETNG</name>
<dbReference type="PROSITE" id="PS50238">
    <property type="entry name" value="RHOGAP"/>
    <property type="match status" value="1"/>
</dbReference>
<proteinExistence type="predicted"/>
<feature type="non-terminal residue" evidence="3">
    <location>
        <position position="847"/>
    </location>
</feature>
<evidence type="ECO:0000256" key="1">
    <source>
        <dbReference type="SAM" id="MobiDB-lite"/>
    </source>
</evidence>
<dbReference type="InterPro" id="IPR042869">
    <property type="entry name" value="ARHGAP11A/B"/>
</dbReference>
<dbReference type="InterPro" id="IPR008936">
    <property type="entry name" value="Rho_GTPase_activation_prot"/>
</dbReference>
<dbReference type="PANTHER" id="PTHR15670">
    <property type="entry name" value="RHO GTPASE ACTIVATING PROTEIN 11A"/>
    <property type="match status" value="1"/>
</dbReference>
<dbReference type="KEGG" id="tng:GSTEN00032386G001"/>